<gene>
    <name evidence="1" type="ORF">IPJ38_13470</name>
</gene>
<dbReference type="EMBL" id="JADJMS010000028">
    <property type="protein sequence ID" value="MBK7415969.1"/>
    <property type="molecule type" value="Genomic_DNA"/>
</dbReference>
<accession>A0A935MTS6</accession>
<dbReference type="AlphaFoldDB" id="A0A935MTS6"/>
<name>A0A935MTS6_9RHOO</name>
<sequence>MNKTPIRGVLITARNKPLSTARNYVGQTIAVVERSALLAIVGAMTLADEGLMEGNDLFFRRDYLAFQRTI</sequence>
<evidence type="ECO:0000313" key="2">
    <source>
        <dbReference type="Proteomes" id="UP000739411"/>
    </source>
</evidence>
<comment type="caution">
    <text evidence="1">The sequence shown here is derived from an EMBL/GenBank/DDBJ whole genome shotgun (WGS) entry which is preliminary data.</text>
</comment>
<protein>
    <submittedName>
        <fullName evidence="1">Uncharacterized protein</fullName>
    </submittedName>
</protein>
<dbReference type="Proteomes" id="UP000739411">
    <property type="component" value="Unassembled WGS sequence"/>
</dbReference>
<evidence type="ECO:0000313" key="1">
    <source>
        <dbReference type="EMBL" id="MBK7415969.1"/>
    </source>
</evidence>
<reference evidence="1 2" key="1">
    <citation type="submission" date="2020-10" db="EMBL/GenBank/DDBJ databases">
        <title>Connecting structure to function with the recovery of over 1000 high-quality activated sludge metagenome-assembled genomes encoding full-length rRNA genes using long-read sequencing.</title>
        <authorList>
            <person name="Singleton C.M."/>
            <person name="Petriglieri F."/>
            <person name="Kristensen J.M."/>
            <person name="Kirkegaard R.H."/>
            <person name="Michaelsen T.Y."/>
            <person name="Andersen M.H."/>
            <person name="Karst S.M."/>
            <person name="Dueholm M.S."/>
            <person name="Nielsen P.H."/>
            <person name="Albertsen M."/>
        </authorList>
    </citation>
    <scope>NUCLEOTIDE SEQUENCE [LARGE SCALE GENOMIC DNA]</scope>
    <source>
        <strain evidence="1">EsbW_18-Q3-R4-48_BATAC.463</strain>
    </source>
</reference>
<organism evidence="1 2">
    <name type="scientific">Candidatus Dechloromonas phosphorivorans</name>
    <dbReference type="NCBI Taxonomy" id="2899244"/>
    <lineage>
        <taxon>Bacteria</taxon>
        <taxon>Pseudomonadati</taxon>
        <taxon>Pseudomonadota</taxon>
        <taxon>Betaproteobacteria</taxon>
        <taxon>Rhodocyclales</taxon>
        <taxon>Azonexaceae</taxon>
        <taxon>Dechloromonas</taxon>
    </lineage>
</organism>
<proteinExistence type="predicted"/>